<dbReference type="EMBL" id="UGGT01000001">
    <property type="protein sequence ID" value="STO22208.1"/>
    <property type="molecule type" value="Genomic_DNA"/>
</dbReference>
<organism evidence="1 2">
    <name type="scientific">Fluoribacter dumoffii</name>
    <dbReference type="NCBI Taxonomy" id="463"/>
    <lineage>
        <taxon>Bacteria</taxon>
        <taxon>Pseudomonadati</taxon>
        <taxon>Pseudomonadota</taxon>
        <taxon>Gammaproteobacteria</taxon>
        <taxon>Legionellales</taxon>
        <taxon>Legionellaceae</taxon>
        <taxon>Fluoribacter</taxon>
    </lineage>
</organism>
<dbReference type="OrthoDB" id="5644189at2"/>
<gene>
    <name evidence="1" type="ORF">NCTC11370_02294</name>
</gene>
<sequence length="392" mass="44774">MPKLRHNTELVEVNKEKLPDNISSSLTKGITQKRILRDQFGTYYLFKKPDELTIDDVFKGYLSQKELKNPSFDASKHIFSIKLEGAFLEILIPRMAKKLFEGILVAPENYLHVDQDKSIAVISRFINSFCEFLSQKEITKTEPLFDREQLPKRDDLELTLEEGRILGQLYAVALVFNLWDLLNSKLLNSGYCTDKDNVKRAAIVDFGCGGTLSYKGRHADTLAMDDPEFSPSKKVNYSFFGQNYRDHYRHGFALPFDKLVAPLLPHTVIADLFDMSQEDPLSRSMREGFAEAITTAEKNMALDPHLLEDSLAQAFSAITLDSSIQADELKSHLHAEFYGRADKNSHALITLLQQRLQSAKILLFQFEAGIAATEIQNEIRDYYYHSQCWIKS</sequence>
<name>A0A377GD35_9GAMM</name>
<reference evidence="1 2" key="1">
    <citation type="submission" date="2018-06" db="EMBL/GenBank/DDBJ databases">
        <authorList>
            <consortium name="Pathogen Informatics"/>
            <person name="Doyle S."/>
        </authorList>
    </citation>
    <scope>NUCLEOTIDE SEQUENCE [LARGE SCALE GENOMIC DNA]</scope>
    <source>
        <strain evidence="1 2">NCTC11370</strain>
    </source>
</reference>
<evidence type="ECO:0000313" key="2">
    <source>
        <dbReference type="Proteomes" id="UP000254554"/>
    </source>
</evidence>
<proteinExistence type="predicted"/>
<protein>
    <submittedName>
        <fullName evidence="1">Uncharacterized protein</fullName>
    </submittedName>
</protein>
<dbReference type="AlphaFoldDB" id="A0A377GD35"/>
<dbReference type="RefSeq" id="WP_010654318.1">
    <property type="nucleotide sequence ID" value="NZ_UGGT01000001.1"/>
</dbReference>
<evidence type="ECO:0000313" key="1">
    <source>
        <dbReference type="EMBL" id="STO22208.1"/>
    </source>
</evidence>
<dbReference type="GeneID" id="93293064"/>
<dbReference type="STRING" id="1094715.GCA_000236165_02138"/>
<accession>A0A377GD35</accession>
<dbReference type="Proteomes" id="UP000254554">
    <property type="component" value="Unassembled WGS sequence"/>
</dbReference>
<keyword evidence="2" id="KW-1185">Reference proteome</keyword>